<dbReference type="PANTHER" id="PTHR12072:SF4">
    <property type="entry name" value="CWF19-LIKE PROTEIN 1"/>
    <property type="match status" value="1"/>
</dbReference>
<dbReference type="InterPro" id="IPR006768">
    <property type="entry name" value="Cwf19-like_C_dom-1"/>
</dbReference>
<evidence type="ECO:0000259" key="2">
    <source>
        <dbReference type="Pfam" id="PF04676"/>
    </source>
</evidence>
<feature type="domain" description="Cwf19-like C-terminal" evidence="3">
    <location>
        <begin position="322"/>
        <end position="446"/>
    </location>
</feature>
<evidence type="ECO:0000313" key="4">
    <source>
        <dbReference type="EMBL" id="RPA87712.1"/>
    </source>
</evidence>
<dbReference type="GO" id="GO:0061632">
    <property type="term" value="F:RNA lariat debranching enzyme activator activity"/>
    <property type="evidence" value="ECO:0007669"/>
    <property type="project" value="TreeGrafter"/>
</dbReference>
<organism evidence="4 5">
    <name type="scientific">Ascobolus immersus RN42</name>
    <dbReference type="NCBI Taxonomy" id="1160509"/>
    <lineage>
        <taxon>Eukaryota</taxon>
        <taxon>Fungi</taxon>
        <taxon>Dikarya</taxon>
        <taxon>Ascomycota</taxon>
        <taxon>Pezizomycotina</taxon>
        <taxon>Pezizomycetes</taxon>
        <taxon>Pezizales</taxon>
        <taxon>Ascobolaceae</taxon>
        <taxon>Ascobolus</taxon>
    </lineage>
</organism>
<accession>A0A3N4INI7</accession>
<evidence type="ECO:0000259" key="3">
    <source>
        <dbReference type="Pfam" id="PF04677"/>
    </source>
</evidence>
<feature type="region of interest" description="Disordered" evidence="1">
    <location>
        <begin position="278"/>
        <end position="326"/>
    </location>
</feature>
<name>A0A3N4INI7_ASCIM</name>
<evidence type="ECO:0008006" key="6">
    <source>
        <dbReference type="Google" id="ProtNLM"/>
    </source>
</evidence>
<dbReference type="CDD" id="cd07380">
    <property type="entry name" value="MPP_CWF19_N"/>
    <property type="match status" value="1"/>
</dbReference>
<proteinExistence type="predicted"/>
<gene>
    <name evidence="4" type="ORF">BJ508DRAFT_219953</name>
</gene>
<evidence type="ECO:0000313" key="5">
    <source>
        <dbReference type="Proteomes" id="UP000275078"/>
    </source>
</evidence>
<dbReference type="Gene3D" id="3.30.428.10">
    <property type="entry name" value="HIT-like"/>
    <property type="match status" value="1"/>
</dbReference>
<dbReference type="InterPro" id="IPR040194">
    <property type="entry name" value="Cwf19-like"/>
</dbReference>
<dbReference type="Proteomes" id="UP000275078">
    <property type="component" value="Unassembled WGS sequence"/>
</dbReference>
<feature type="domain" description="Cwf19-like protein C-terminal" evidence="2">
    <location>
        <begin position="484"/>
        <end position="555"/>
    </location>
</feature>
<dbReference type="STRING" id="1160509.A0A3N4INI7"/>
<protein>
    <recommendedName>
        <fullName evidence="6">CwfJ domain protein</fullName>
    </recommendedName>
</protein>
<dbReference type="PANTHER" id="PTHR12072">
    <property type="entry name" value="CWF19, CELL CYCLE CONTROL PROTEIN"/>
    <property type="match status" value="1"/>
</dbReference>
<dbReference type="GO" id="GO:0071014">
    <property type="term" value="C:post-mRNA release spliceosomal complex"/>
    <property type="evidence" value="ECO:0007669"/>
    <property type="project" value="TreeGrafter"/>
</dbReference>
<evidence type="ECO:0000256" key="1">
    <source>
        <dbReference type="SAM" id="MobiDB-lite"/>
    </source>
</evidence>
<dbReference type="OrthoDB" id="444325at2759"/>
<feature type="compositionally biased region" description="Basic residues" evidence="1">
    <location>
        <begin position="312"/>
        <end position="321"/>
    </location>
</feature>
<dbReference type="Pfam" id="PF04677">
    <property type="entry name" value="CwfJ_C_1"/>
    <property type="match status" value="1"/>
</dbReference>
<dbReference type="SUPFAM" id="SSF54197">
    <property type="entry name" value="HIT-like"/>
    <property type="match status" value="1"/>
</dbReference>
<dbReference type="EMBL" id="ML119646">
    <property type="protein sequence ID" value="RPA87712.1"/>
    <property type="molecule type" value="Genomic_DNA"/>
</dbReference>
<dbReference type="InterPro" id="IPR036265">
    <property type="entry name" value="HIT-like_sf"/>
</dbReference>
<keyword evidence="5" id="KW-1185">Reference proteome</keyword>
<dbReference type="GO" id="GO:0000398">
    <property type="term" value="P:mRNA splicing, via spliceosome"/>
    <property type="evidence" value="ECO:0007669"/>
    <property type="project" value="TreeGrafter"/>
</dbReference>
<reference evidence="4 5" key="1">
    <citation type="journal article" date="2018" name="Nat. Ecol. Evol.">
        <title>Pezizomycetes genomes reveal the molecular basis of ectomycorrhizal truffle lifestyle.</title>
        <authorList>
            <person name="Murat C."/>
            <person name="Payen T."/>
            <person name="Noel B."/>
            <person name="Kuo A."/>
            <person name="Morin E."/>
            <person name="Chen J."/>
            <person name="Kohler A."/>
            <person name="Krizsan K."/>
            <person name="Balestrini R."/>
            <person name="Da Silva C."/>
            <person name="Montanini B."/>
            <person name="Hainaut M."/>
            <person name="Levati E."/>
            <person name="Barry K.W."/>
            <person name="Belfiori B."/>
            <person name="Cichocki N."/>
            <person name="Clum A."/>
            <person name="Dockter R.B."/>
            <person name="Fauchery L."/>
            <person name="Guy J."/>
            <person name="Iotti M."/>
            <person name="Le Tacon F."/>
            <person name="Lindquist E.A."/>
            <person name="Lipzen A."/>
            <person name="Malagnac F."/>
            <person name="Mello A."/>
            <person name="Molinier V."/>
            <person name="Miyauchi S."/>
            <person name="Poulain J."/>
            <person name="Riccioni C."/>
            <person name="Rubini A."/>
            <person name="Sitrit Y."/>
            <person name="Splivallo R."/>
            <person name="Traeger S."/>
            <person name="Wang M."/>
            <person name="Zifcakova L."/>
            <person name="Wipf D."/>
            <person name="Zambonelli A."/>
            <person name="Paolocci F."/>
            <person name="Nowrousian M."/>
            <person name="Ottonello S."/>
            <person name="Baldrian P."/>
            <person name="Spatafora J.W."/>
            <person name="Henrissat B."/>
            <person name="Nagy L.G."/>
            <person name="Aury J.M."/>
            <person name="Wincker P."/>
            <person name="Grigoriev I.V."/>
            <person name="Bonfante P."/>
            <person name="Martin F.M."/>
        </authorList>
    </citation>
    <scope>NUCLEOTIDE SEQUENCE [LARGE SCALE GENOMIC DNA]</scope>
    <source>
        <strain evidence="4 5">RN42</strain>
    </source>
</reference>
<sequence length="557" mass="62213">MSVKILVAGSPATAPEYSLSGLFTKIATLHKKVNFNLCIVLGDLFPAIDATQPDPTSAAEQQLDDLLSGKINISVPTYFGIGNHSLPKKLQEKVDRSNGEVCENLFFWGRKSIMTTSEGVRIVAFGGKWDGGLIGGGTKDGDEGTEPSSSLGFYSEADIKGGFGAHTKPVDILITSEFPEGIDAGSRIPITEEVKDAMEGRQRKVLAELATRLRPRYHFTTGGLGFWEREPYMNPAENNKEPTPTRFLAIASQNNPSKAKALYAFNFNPAEPPAHPASFTPIPYISSARGKKRPNPDSSTSFRWSTDDNQQHSHRNKHRKNEPRPPPGPDSCFFCLSYPRLEKHLITSIGTEAYVTTAKGPLPLPSDTLPFPAHVLIIPLSHTPLLSLITPEDSCKSTQQELRSYKSAIEKMLKEKYNHNAITFEVGRARGVHAHWQLVPLPSSITPEQIYECFQKEVRTDDLGSIQEVEETEENMYEEGYNGDFFRWWVGGQEGKRWEVRLEEGKYFDLQFGRRVCAELLGVKGRTHWKDCAQSYDDEVKDAEGFKEAFKEYDFSL</sequence>
<dbReference type="AlphaFoldDB" id="A0A3N4INI7"/>
<dbReference type="InterPro" id="IPR006767">
    <property type="entry name" value="Cwf19-like_C_dom-2"/>
</dbReference>
<dbReference type="Pfam" id="PF04676">
    <property type="entry name" value="CwfJ_C_2"/>
    <property type="match status" value="1"/>
</dbReference>